<reference evidence="2 3" key="1">
    <citation type="submission" date="2023-02" db="EMBL/GenBank/DDBJ databases">
        <title>LHISI_Scaffold_Assembly.</title>
        <authorList>
            <person name="Stuart O.P."/>
            <person name="Cleave R."/>
            <person name="Magrath M.J.L."/>
            <person name="Mikheyev A.S."/>
        </authorList>
    </citation>
    <scope>NUCLEOTIDE SEQUENCE [LARGE SCALE GENOMIC DNA]</scope>
    <source>
        <strain evidence="2">Daus_M_001</strain>
        <tissue evidence="2">Leg muscle</tissue>
    </source>
</reference>
<keyword evidence="3" id="KW-1185">Reference proteome</keyword>
<proteinExistence type="predicted"/>
<evidence type="ECO:0000259" key="1">
    <source>
        <dbReference type="Pfam" id="PF05699"/>
    </source>
</evidence>
<dbReference type="SUPFAM" id="SSF53098">
    <property type="entry name" value="Ribonuclease H-like"/>
    <property type="match status" value="1"/>
</dbReference>
<protein>
    <recommendedName>
        <fullName evidence="1">HAT C-terminal dimerisation domain-containing protein</fullName>
    </recommendedName>
</protein>
<dbReference type="InterPro" id="IPR008906">
    <property type="entry name" value="HATC_C_dom"/>
</dbReference>
<dbReference type="Proteomes" id="UP001159363">
    <property type="component" value="Chromosome 8"/>
</dbReference>
<feature type="domain" description="HAT C-terminal dimerisation" evidence="1">
    <location>
        <begin position="44"/>
        <end position="100"/>
    </location>
</feature>
<organism evidence="2 3">
    <name type="scientific">Dryococelus australis</name>
    <dbReference type="NCBI Taxonomy" id="614101"/>
    <lineage>
        <taxon>Eukaryota</taxon>
        <taxon>Metazoa</taxon>
        <taxon>Ecdysozoa</taxon>
        <taxon>Arthropoda</taxon>
        <taxon>Hexapoda</taxon>
        <taxon>Insecta</taxon>
        <taxon>Pterygota</taxon>
        <taxon>Neoptera</taxon>
        <taxon>Polyneoptera</taxon>
        <taxon>Phasmatodea</taxon>
        <taxon>Verophasmatodea</taxon>
        <taxon>Anareolatae</taxon>
        <taxon>Phasmatidae</taxon>
        <taxon>Eurycanthinae</taxon>
        <taxon>Dryococelus</taxon>
    </lineage>
</organism>
<comment type="caution">
    <text evidence="2">The sequence shown here is derived from an EMBL/GenBank/DDBJ whole genome shotgun (WGS) entry which is preliminary data.</text>
</comment>
<evidence type="ECO:0000313" key="2">
    <source>
        <dbReference type="EMBL" id="KAJ8875927.1"/>
    </source>
</evidence>
<evidence type="ECO:0000313" key="3">
    <source>
        <dbReference type="Proteomes" id="UP001159363"/>
    </source>
</evidence>
<dbReference type="EMBL" id="JARBHB010000009">
    <property type="protein sequence ID" value="KAJ8875927.1"/>
    <property type="molecule type" value="Genomic_DNA"/>
</dbReference>
<sequence length="111" mass="12635">MAGGTSVVYKNVGSLFNPTLAGQKTKVDENVQMTAEWYLYDDVIQLLLAVKHKHPEFSEATLRCLWLPASSVNAERFFSKFNLTVTDRRMRMTENTIETCSMLSFNNAHDI</sequence>
<accession>A0ABQ9GV74</accession>
<dbReference type="InterPro" id="IPR012337">
    <property type="entry name" value="RNaseH-like_sf"/>
</dbReference>
<name>A0ABQ9GV74_9NEOP</name>
<gene>
    <name evidence="2" type="ORF">PR048_023835</name>
</gene>
<dbReference type="Pfam" id="PF05699">
    <property type="entry name" value="Dimer_Tnp_hAT"/>
    <property type="match status" value="1"/>
</dbReference>